<keyword evidence="3 7" id="KW-0862">Zinc</keyword>
<evidence type="ECO:0000256" key="4">
    <source>
        <dbReference type="ARBA" id="ARBA00023002"/>
    </source>
</evidence>
<dbReference type="SMART" id="SM00829">
    <property type="entry name" value="PKS_ER"/>
    <property type="match status" value="1"/>
</dbReference>
<evidence type="ECO:0000256" key="3">
    <source>
        <dbReference type="ARBA" id="ARBA00022833"/>
    </source>
</evidence>
<comment type="cofactor">
    <cofactor evidence="1 7">
        <name>Zn(2+)</name>
        <dbReference type="ChEBI" id="CHEBI:29105"/>
    </cofactor>
</comment>
<dbReference type="EC" id="1.1.1.2" evidence="5"/>
<proteinExistence type="inferred from homology"/>
<dbReference type="SUPFAM" id="SSF50129">
    <property type="entry name" value="GroES-like"/>
    <property type="match status" value="1"/>
</dbReference>
<dbReference type="SUPFAM" id="SSF51735">
    <property type="entry name" value="NAD(P)-binding Rossmann-fold domains"/>
    <property type="match status" value="1"/>
</dbReference>
<dbReference type="Gene3D" id="3.40.50.720">
    <property type="entry name" value="NAD(P)-binding Rossmann-like Domain"/>
    <property type="match status" value="1"/>
</dbReference>
<dbReference type="InterPro" id="IPR020843">
    <property type="entry name" value="ER"/>
</dbReference>
<evidence type="ECO:0000256" key="1">
    <source>
        <dbReference type="ARBA" id="ARBA00001947"/>
    </source>
</evidence>
<evidence type="ECO:0000256" key="2">
    <source>
        <dbReference type="ARBA" id="ARBA00022723"/>
    </source>
</evidence>
<accession>A0ABP4FNY7</accession>
<keyword evidence="2 7" id="KW-0479">Metal-binding</keyword>
<comment type="caution">
    <text evidence="9">The sequence shown here is derived from an EMBL/GenBank/DDBJ whole genome shotgun (WGS) entry which is preliminary data.</text>
</comment>
<organism evidence="9 10">
    <name type="scientific">Streptomyces hebeiensis</name>
    <dbReference type="NCBI Taxonomy" id="229486"/>
    <lineage>
        <taxon>Bacteria</taxon>
        <taxon>Bacillati</taxon>
        <taxon>Actinomycetota</taxon>
        <taxon>Actinomycetes</taxon>
        <taxon>Kitasatosporales</taxon>
        <taxon>Streptomycetaceae</taxon>
        <taxon>Streptomyces</taxon>
    </lineage>
</organism>
<dbReference type="PANTHER" id="PTHR42683">
    <property type="entry name" value="ALDEHYDE REDUCTASE"/>
    <property type="match status" value="1"/>
</dbReference>
<evidence type="ECO:0000256" key="5">
    <source>
        <dbReference type="ARBA" id="ARBA00024074"/>
    </source>
</evidence>
<protein>
    <recommendedName>
        <fullName evidence="5">alcohol dehydrogenase (NADP(+))</fullName>
        <ecNumber evidence="5">1.1.1.2</ecNumber>
    </recommendedName>
</protein>
<keyword evidence="4" id="KW-0560">Oxidoreductase</keyword>
<evidence type="ECO:0000313" key="10">
    <source>
        <dbReference type="Proteomes" id="UP001501371"/>
    </source>
</evidence>
<dbReference type="InterPro" id="IPR002328">
    <property type="entry name" value="ADH_Zn_CS"/>
</dbReference>
<name>A0ABP4FNY7_9ACTN</name>
<dbReference type="Proteomes" id="UP001501371">
    <property type="component" value="Unassembled WGS sequence"/>
</dbReference>
<dbReference type="RefSeq" id="WP_344280822.1">
    <property type="nucleotide sequence ID" value="NZ_BAAAKV010000050.1"/>
</dbReference>
<dbReference type="InterPro" id="IPR047109">
    <property type="entry name" value="CAD-like"/>
</dbReference>
<evidence type="ECO:0000256" key="7">
    <source>
        <dbReference type="RuleBase" id="RU361277"/>
    </source>
</evidence>
<dbReference type="PROSITE" id="PS00059">
    <property type="entry name" value="ADH_ZINC"/>
    <property type="match status" value="1"/>
</dbReference>
<keyword evidence="10" id="KW-1185">Reference proteome</keyword>
<evidence type="ECO:0000256" key="6">
    <source>
        <dbReference type="ARBA" id="ARBA00048262"/>
    </source>
</evidence>
<dbReference type="Pfam" id="PF08240">
    <property type="entry name" value="ADH_N"/>
    <property type="match status" value="1"/>
</dbReference>
<dbReference type="EMBL" id="BAAAKV010000050">
    <property type="protein sequence ID" value="GAA1186093.1"/>
    <property type="molecule type" value="Genomic_DNA"/>
</dbReference>
<dbReference type="InterPro" id="IPR013149">
    <property type="entry name" value="ADH-like_C"/>
</dbReference>
<evidence type="ECO:0000259" key="8">
    <source>
        <dbReference type="SMART" id="SM00829"/>
    </source>
</evidence>
<comment type="catalytic activity">
    <reaction evidence="6">
        <text>a primary alcohol + NADP(+) = an aldehyde + NADPH + H(+)</text>
        <dbReference type="Rhea" id="RHEA:15937"/>
        <dbReference type="ChEBI" id="CHEBI:15378"/>
        <dbReference type="ChEBI" id="CHEBI:15734"/>
        <dbReference type="ChEBI" id="CHEBI:17478"/>
        <dbReference type="ChEBI" id="CHEBI:57783"/>
        <dbReference type="ChEBI" id="CHEBI:58349"/>
        <dbReference type="EC" id="1.1.1.2"/>
    </reaction>
</comment>
<dbReference type="InterPro" id="IPR011032">
    <property type="entry name" value="GroES-like_sf"/>
</dbReference>
<feature type="domain" description="Enoyl reductase (ER)" evidence="8">
    <location>
        <begin position="14"/>
        <end position="342"/>
    </location>
</feature>
<gene>
    <name evidence="9" type="ORF">GCM10009654_49570</name>
</gene>
<dbReference type="InterPro" id="IPR013154">
    <property type="entry name" value="ADH-like_N"/>
</dbReference>
<reference evidence="10" key="1">
    <citation type="journal article" date="2019" name="Int. J. Syst. Evol. Microbiol.">
        <title>The Global Catalogue of Microorganisms (GCM) 10K type strain sequencing project: providing services to taxonomists for standard genome sequencing and annotation.</title>
        <authorList>
            <consortium name="The Broad Institute Genomics Platform"/>
            <consortium name="The Broad Institute Genome Sequencing Center for Infectious Disease"/>
            <person name="Wu L."/>
            <person name="Ma J."/>
        </authorList>
    </citation>
    <scope>NUCLEOTIDE SEQUENCE [LARGE SCALE GENOMIC DNA]</scope>
    <source>
        <strain evidence="10">JCM 12696</strain>
    </source>
</reference>
<dbReference type="CDD" id="cd05283">
    <property type="entry name" value="CAD1"/>
    <property type="match status" value="1"/>
</dbReference>
<dbReference type="Gene3D" id="3.90.180.10">
    <property type="entry name" value="Medium-chain alcohol dehydrogenases, catalytic domain"/>
    <property type="match status" value="1"/>
</dbReference>
<dbReference type="InterPro" id="IPR036291">
    <property type="entry name" value="NAD(P)-bd_dom_sf"/>
</dbReference>
<sequence length="356" mass="37491">MPLTVPAWAAPAPGAPLEPITITRRDPGDHDILIEIAYTGICHTDLHHLRSDWGPGIFPLVPGHEITGTVTAVGPAVTRYAVGDRVGVGCLIDSCRRCPACLRGDEQYCARGHTATYNSRDDRGEPNHGGYSTHLVVDERYAVRVPDALPLDRAAPLLCAGVTAYAPLARHGVTAGTRVAVVGLGGVGHLAVRIAHAMGAEVTVLSRSPRKKDDALRLGATALHATSDPEVFEKLAGSFDLILNTVSGDIDLDAHLRLLGLDGTLVGLGVPERPVTFGMFSLLLGRRSVEGSLFGGIAETQRTLDFCARHSVVAETEKVTAAGLNEALGRLGTGDVRYRFVIDAASFASPPATAGR</sequence>
<dbReference type="Pfam" id="PF00107">
    <property type="entry name" value="ADH_zinc_N"/>
    <property type="match status" value="1"/>
</dbReference>
<evidence type="ECO:0000313" key="9">
    <source>
        <dbReference type="EMBL" id="GAA1186093.1"/>
    </source>
</evidence>
<comment type="similarity">
    <text evidence="7">Belongs to the zinc-containing alcohol dehydrogenase family.</text>
</comment>